<keyword evidence="3" id="KW-1185">Reference proteome</keyword>
<feature type="non-terminal residue" evidence="2">
    <location>
        <position position="1"/>
    </location>
</feature>
<organism evidence="2 3">
    <name type="scientific">Drosophila virilis</name>
    <name type="common">Fruit fly</name>
    <dbReference type="NCBI Taxonomy" id="7244"/>
    <lineage>
        <taxon>Eukaryota</taxon>
        <taxon>Metazoa</taxon>
        <taxon>Ecdysozoa</taxon>
        <taxon>Arthropoda</taxon>
        <taxon>Hexapoda</taxon>
        <taxon>Insecta</taxon>
        <taxon>Pterygota</taxon>
        <taxon>Neoptera</taxon>
        <taxon>Endopterygota</taxon>
        <taxon>Diptera</taxon>
        <taxon>Brachycera</taxon>
        <taxon>Muscomorpha</taxon>
        <taxon>Ephydroidea</taxon>
        <taxon>Drosophilidae</taxon>
        <taxon>Drosophila</taxon>
    </lineage>
</organism>
<name>A0A0Q9WDB4_DROVI</name>
<dbReference type="InParanoid" id="A0A0Q9WDB4"/>
<proteinExistence type="predicted"/>
<evidence type="ECO:0000256" key="1">
    <source>
        <dbReference type="SAM" id="MobiDB-lite"/>
    </source>
</evidence>
<feature type="compositionally biased region" description="Low complexity" evidence="1">
    <location>
        <begin position="19"/>
        <end position="45"/>
    </location>
</feature>
<evidence type="ECO:0000313" key="2">
    <source>
        <dbReference type="EMBL" id="KRF82490.1"/>
    </source>
</evidence>
<protein>
    <submittedName>
        <fullName evidence="2">Uncharacterized protein</fullName>
    </submittedName>
</protein>
<feature type="compositionally biased region" description="Basic and acidic residues" evidence="1">
    <location>
        <begin position="1"/>
        <end position="11"/>
    </location>
</feature>
<accession>A0A0Q9WDB4</accession>
<evidence type="ECO:0000313" key="3">
    <source>
        <dbReference type="Proteomes" id="UP000008792"/>
    </source>
</evidence>
<dbReference type="STRING" id="7244.A0A0Q9WDB4"/>
<dbReference type="EMBL" id="CH940651">
    <property type="protein sequence ID" value="KRF82490.1"/>
    <property type="molecule type" value="Genomic_DNA"/>
</dbReference>
<sequence>YPTDKGDEYTVRRRRRSRSQQQKQKQQQQQQQQQQQHNQQQQQQQRQHKQHQQMEQEKLWTCLYLSLVLHTRTQKFTQTHTCTQIEAVQSQLNILNAQFASKPSFWIAMPLDRPMHTQ</sequence>
<reference evidence="2 3" key="1">
    <citation type="journal article" date="2007" name="Nature">
        <title>Evolution of genes and genomes on the Drosophila phylogeny.</title>
        <authorList>
            <consortium name="Drosophila 12 Genomes Consortium"/>
            <person name="Clark A.G."/>
            <person name="Eisen M.B."/>
            <person name="Smith D.R."/>
            <person name="Bergman C.M."/>
            <person name="Oliver B."/>
            <person name="Markow T.A."/>
            <person name="Kaufman T.C."/>
            <person name="Kellis M."/>
            <person name="Gelbart W."/>
            <person name="Iyer V.N."/>
            <person name="Pollard D.A."/>
            <person name="Sackton T.B."/>
            <person name="Larracuente A.M."/>
            <person name="Singh N.D."/>
            <person name="Abad J.P."/>
            <person name="Abt D.N."/>
            <person name="Adryan B."/>
            <person name="Aguade M."/>
            <person name="Akashi H."/>
            <person name="Anderson W.W."/>
            <person name="Aquadro C.F."/>
            <person name="Ardell D.H."/>
            <person name="Arguello R."/>
            <person name="Artieri C.G."/>
            <person name="Barbash D.A."/>
            <person name="Barker D."/>
            <person name="Barsanti P."/>
            <person name="Batterham P."/>
            <person name="Batzoglou S."/>
            <person name="Begun D."/>
            <person name="Bhutkar A."/>
            <person name="Blanco E."/>
            <person name="Bosak S.A."/>
            <person name="Bradley R.K."/>
            <person name="Brand A.D."/>
            <person name="Brent M.R."/>
            <person name="Brooks A.N."/>
            <person name="Brown R.H."/>
            <person name="Butlin R.K."/>
            <person name="Caggese C."/>
            <person name="Calvi B.R."/>
            <person name="Bernardo de Carvalho A."/>
            <person name="Caspi A."/>
            <person name="Castrezana S."/>
            <person name="Celniker S.E."/>
            <person name="Chang J.L."/>
            <person name="Chapple C."/>
            <person name="Chatterji S."/>
            <person name="Chinwalla A."/>
            <person name="Civetta A."/>
            <person name="Clifton S.W."/>
            <person name="Comeron J.M."/>
            <person name="Costello J.C."/>
            <person name="Coyne J.A."/>
            <person name="Daub J."/>
            <person name="David R.G."/>
            <person name="Delcher A.L."/>
            <person name="Delehaunty K."/>
            <person name="Do C.B."/>
            <person name="Ebling H."/>
            <person name="Edwards K."/>
            <person name="Eickbush T."/>
            <person name="Evans J.D."/>
            <person name="Filipski A."/>
            <person name="Findeiss S."/>
            <person name="Freyhult E."/>
            <person name="Fulton L."/>
            <person name="Fulton R."/>
            <person name="Garcia A.C."/>
            <person name="Gardiner A."/>
            <person name="Garfield D.A."/>
            <person name="Garvin B.E."/>
            <person name="Gibson G."/>
            <person name="Gilbert D."/>
            <person name="Gnerre S."/>
            <person name="Godfrey J."/>
            <person name="Good R."/>
            <person name="Gotea V."/>
            <person name="Gravely B."/>
            <person name="Greenberg A.J."/>
            <person name="Griffiths-Jones S."/>
            <person name="Gross S."/>
            <person name="Guigo R."/>
            <person name="Gustafson E.A."/>
            <person name="Haerty W."/>
            <person name="Hahn M.W."/>
            <person name="Halligan D.L."/>
            <person name="Halpern A.L."/>
            <person name="Halter G.M."/>
            <person name="Han M.V."/>
            <person name="Heger A."/>
            <person name="Hillier L."/>
            <person name="Hinrichs A.S."/>
            <person name="Holmes I."/>
            <person name="Hoskins R.A."/>
            <person name="Hubisz M.J."/>
            <person name="Hultmark D."/>
            <person name="Huntley M.A."/>
            <person name="Jaffe D.B."/>
            <person name="Jagadeeshan S."/>
            <person name="Jeck W.R."/>
            <person name="Johnson J."/>
            <person name="Jones C.D."/>
            <person name="Jordan W.C."/>
            <person name="Karpen G.H."/>
            <person name="Kataoka E."/>
            <person name="Keightley P.D."/>
            <person name="Kheradpour P."/>
            <person name="Kirkness E.F."/>
            <person name="Koerich L.B."/>
            <person name="Kristiansen K."/>
            <person name="Kudrna D."/>
            <person name="Kulathinal R.J."/>
            <person name="Kumar S."/>
            <person name="Kwok R."/>
            <person name="Lander E."/>
            <person name="Langley C.H."/>
            <person name="Lapoint R."/>
            <person name="Lazzaro B.P."/>
            <person name="Lee S.J."/>
            <person name="Levesque L."/>
            <person name="Li R."/>
            <person name="Lin C.F."/>
            <person name="Lin M.F."/>
            <person name="Lindblad-Toh K."/>
            <person name="Llopart A."/>
            <person name="Long M."/>
            <person name="Low L."/>
            <person name="Lozovsky E."/>
            <person name="Lu J."/>
            <person name="Luo M."/>
            <person name="Machado C.A."/>
            <person name="Makalowski W."/>
            <person name="Marzo M."/>
            <person name="Matsuda M."/>
            <person name="Matzkin L."/>
            <person name="McAllister B."/>
            <person name="McBride C.S."/>
            <person name="McKernan B."/>
            <person name="McKernan K."/>
            <person name="Mendez-Lago M."/>
            <person name="Minx P."/>
            <person name="Mollenhauer M.U."/>
            <person name="Montooth K."/>
            <person name="Mount S.M."/>
            <person name="Mu X."/>
            <person name="Myers E."/>
            <person name="Negre B."/>
            <person name="Newfeld S."/>
            <person name="Nielsen R."/>
            <person name="Noor M.A."/>
            <person name="O'Grady P."/>
            <person name="Pachter L."/>
            <person name="Papaceit M."/>
            <person name="Parisi M.J."/>
            <person name="Parisi M."/>
            <person name="Parts L."/>
            <person name="Pedersen J.S."/>
            <person name="Pesole G."/>
            <person name="Phillippy A.M."/>
            <person name="Ponting C.P."/>
            <person name="Pop M."/>
            <person name="Porcelli D."/>
            <person name="Powell J.R."/>
            <person name="Prohaska S."/>
            <person name="Pruitt K."/>
            <person name="Puig M."/>
            <person name="Quesneville H."/>
            <person name="Ram K.R."/>
            <person name="Rand D."/>
            <person name="Rasmussen M.D."/>
            <person name="Reed L.K."/>
            <person name="Reenan R."/>
            <person name="Reily A."/>
            <person name="Remington K.A."/>
            <person name="Rieger T.T."/>
            <person name="Ritchie M.G."/>
            <person name="Robin C."/>
            <person name="Rogers Y.H."/>
            <person name="Rohde C."/>
            <person name="Rozas J."/>
            <person name="Rubenfield M.J."/>
            <person name="Ruiz A."/>
            <person name="Russo S."/>
            <person name="Salzberg S.L."/>
            <person name="Sanchez-Gracia A."/>
            <person name="Saranga D.J."/>
            <person name="Sato H."/>
            <person name="Schaeffer S.W."/>
            <person name="Schatz M.C."/>
            <person name="Schlenke T."/>
            <person name="Schwartz R."/>
            <person name="Segarra C."/>
            <person name="Singh R.S."/>
            <person name="Sirot L."/>
            <person name="Sirota M."/>
            <person name="Sisneros N.B."/>
            <person name="Smith C.D."/>
            <person name="Smith T.F."/>
            <person name="Spieth J."/>
            <person name="Stage D.E."/>
            <person name="Stark A."/>
            <person name="Stephan W."/>
            <person name="Strausberg R.L."/>
            <person name="Strempel S."/>
            <person name="Sturgill D."/>
            <person name="Sutton G."/>
            <person name="Sutton G.G."/>
            <person name="Tao W."/>
            <person name="Teichmann S."/>
            <person name="Tobari Y.N."/>
            <person name="Tomimura Y."/>
            <person name="Tsolas J.M."/>
            <person name="Valente V.L."/>
            <person name="Venter E."/>
            <person name="Venter J.C."/>
            <person name="Vicario S."/>
            <person name="Vieira F.G."/>
            <person name="Vilella A.J."/>
            <person name="Villasante A."/>
            <person name="Walenz B."/>
            <person name="Wang J."/>
            <person name="Wasserman M."/>
            <person name="Watts T."/>
            <person name="Wilson D."/>
            <person name="Wilson R.K."/>
            <person name="Wing R.A."/>
            <person name="Wolfner M.F."/>
            <person name="Wong A."/>
            <person name="Wong G.K."/>
            <person name="Wu C.I."/>
            <person name="Wu G."/>
            <person name="Yamamoto D."/>
            <person name="Yang H.P."/>
            <person name="Yang S.P."/>
            <person name="Yorke J.A."/>
            <person name="Yoshida K."/>
            <person name="Zdobnov E."/>
            <person name="Zhang P."/>
            <person name="Zhang Y."/>
            <person name="Zimin A.V."/>
            <person name="Baldwin J."/>
            <person name="Abdouelleil A."/>
            <person name="Abdulkadir J."/>
            <person name="Abebe A."/>
            <person name="Abera B."/>
            <person name="Abreu J."/>
            <person name="Acer S.C."/>
            <person name="Aftuck L."/>
            <person name="Alexander A."/>
            <person name="An P."/>
            <person name="Anderson E."/>
            <person name="Anderson S."/>
            <person name="Arachi H."/>
            <person name="Azer M."/>
            <person name="Bachantsang P."/>
            <person name="Barry A."/>
            <person name="Bayul T."/>
            <person name="Berlin A."/>
            <person name="Bessette D."/>
            <person name="Bloom T."/>
            <person name="Blye J."/>
            <person name="Boguslavskiy L."/>
            <person name="Bonnet C."/>
            <person name="Boukhgalter B."/>
            <person name="Bourzgui I."/>
            <person name="Brown A."/>
            <person name="Cahill P."/>
            <person name="Channer S."/>
            <person name="Cheshatsang Y."/>
            <person name="Chuda L."/>
            <person name="Citroen M."/>
            <person name="Collymore A."/>
            <person name="Cooke P."/>
            <person name="Costello M."/>
            <person name="D'Aco K."/>
            <person name="Daza R."/>
            <person name="De Haan G."/>
            <person name="DeGray S."/>
            <person name="DeMaso C."/>
            <person name="Dhargay N."/>
            <person name="Dooley K."/>
            <person name="Dooley E."/>
            <person name="Doricent M."/>
            <person name="Dorje P."/>
            <person name="Dorjee K."/>
            <person name="Dupes A."/>
            <person name="Elong R."/>
            <person name="Falk J."/>
            <person name="Farina A."/>
            <person name="Faro S."/>
            <person name="Ferguson D."/>
            <person name="Fisher S."/>
            <person name="Foley C.D."/>
            <person name="Franke A."/>
            <person name="Friedrich D."/>
            <person name="Gadbois L."/>
            <person name="Gearin G."/>
            <person name="Gearin C.R."/>
            <person name="Giannoukos G."/>
            <person name="Goode T."/>
            <person name="Graham J."/>
            <person name="Grandbois E."/>
            <person name="Grewal S."/>
            <person name="Gyaltsen K."/>
            <person name="Hafez N."/>
            <person name="Hagos B."/>
            <person name="Hall J."/>
            <person name="Henson C."/>
            <person name="Hollinger A."/>
            <person name="Honan T."/>
            <person name="Huard M.D."/>
            <person name="Hughes L."/>
            <person name="Hurhula B."/>
            <person name="Husby M.E."/>
            <person name="Kamat A."/>
            <person name="Kanga B."/>
            <person name="Kashin S."/>
            <person name="Khazanovich D."/>
            <person name="Kisner P."/>
            <person name="Lance K."/>
            <person name="Lara M."/>
            <person name="Lee W."/>
            <person name="Lennon N."/>
            <person name="Letendre F."/>
            <person name="LeVine R."/>
            <person name="Lipovsky A."/>
            <person name="Liu X."/>
            <person name="Liu J."/>
            <person name="Liu S."/>
            <person name="Lokyitsang T."/>
            <person name="Lokyitsang Y."/>
            <person name="Lubonja R."/>
            <person name="Lui A."/>
            <person name="MacDonald P."/>
            <person name="Magnisalis V."/>
            <person name="Maru K."/>
            <person name="Matthews C."/>
            <person name="McCusker W."/>
            <person name="McDonough S."/>
            <person name="Mehta T."/>
            <person name="Meldrim J."/>
            <person name="Meneus L."/>
            <person name="Mihai O."/>
            <person name="Mihalev A."/>
            <person name="Mihova T."/>
            <person name="Mittelman R."/>
            <person name="Mlenga V."/>
            <person name="Montmayeur A."/>
            <person name="Mulrain L."/>
            <person name="Navidi A."/>
            <person name="Naylor J."/>
            <person name="Negash T."/>
            <person name="Nguyen T."/>
            <person name="Nguyen N."/>
            <person name="Nicol R."/>
            <person name="Norbu C."/>
            <person name="Norbu N."/>
            <person name="Novod N."/>
            <person name="O'Neill B."/>
            <person name="Osman S."/>
            <person name="Markiewicz E."/>
            <person name="Oyono O.L."/>
            <person name="Patti C."/>
            <person name="Phunkhang P."/>
            <person name="Pierre F."/>
            <person name="Priest M."/>
            <person name="Raghuraman S."/>
            <person name="Rege F."/>
            <person name="Reyes R."/>
            <person name="Rise C."/>
            <person name="Rogov P."/>
            <person name="Ross K."/>
            <person name="Ryan E."/>
            <person name="Settipalli S."/>
            <person name="Shea T."/>
            <person name="Sherpa N."/>
            <person name="Shi L."/>
            <person name="Shih D."/>
            <person name="Sparrow T."/>
            <person name="Spaulding J."/>
            <person name="Stalker J."/>
            <person name="Stange-Thomann N."/>
            <person name="Stavropoulos S."/>
            <person name="Stone C."/>
            <person name="Strader C."/>
            <person name="Tesfaye S."/>
            <person name="Thomson T."/>
            <person name="Thoulutsang Y."/>
            <person name="Thoulutsang D."/>
            <person name="Topham K."/>
            <person name="Topping I."/>
            <person name="Tsamla T."/>
            <person name="Vassiliev H."/>
            <person name="Vo A."/>
            <person name="Wangchuk T."/>
            <person name="Wangdi T."/>
            <person name="Weiand M."/>
            <person name="Wilkinson J."/>
            <person name="Wilson A."/>
            <person name="Yadav S."/>
            <person name="Young G."/>
            <person name="Yu Q."/>
            <person name="Zembek L."/>
            <person name="Zhong D."/>
            <person name="Zimmer A."/>
            <person name="Zwirko Z."/>
            <person name="Jaffe D.B."/>
            <person name="Alvarez P."/>
            <person name="Brockman W."/>
            <person name="Butler J."/>
            <person name="Chin C."/>
            <person name="Gnerre S."/>
            <person name="Grabherr M."/>
            <person name="Kleber M."/>
            <person name="Mauceli E."/>
            <person name="MacCallum I."/>
        </authorList>
    </citation>
    <scope>NUCLEOTIDE SEQUENCE [LARGE SCALE GENOMIC DNA]</scope>
    <source>
        <strain evidence="3">Tucson 15010-1051.87</strain>
    </source>
</reference>
<dbReference type="AlphaFoldDB" id="A0A0Q9WDB4"/>
<gene>
    <name evidence="2" type="primary">Dvir\GJ26027</name>
    <name evidence="2" type="ORF">Dvir_GJ26027</name>
</gene>
<feature type="region of interest" description="Disordered" evidence="1">
    <location>
        <begin position="1"/>
        <end position="52"/>
    </location>
</feature>
<dbReference type="Proteomes" id="UP000008792">
    <property type="component" value="Unassembled WGS sequence"/>
</dbReference>